<dbReference type="RefSeq" id="WP_314803420.1">
    <property type="nucleotide sequence ID" value="NZ_CP130319.1"/>
</dbReference>
<proteinExistence type="predicted"/>
<reference evidence="2" key="1">
    <citation type="submission" date="2022-02" db="EMBL/GenBank/DDBJ databases">
        <title>Paenibacillus sp. MBLB1832 Whole Genome Shotgun Sequencing.</title>
        <authorList>
            <person name="Hwang C.Y."/>
            <person name="Cho E.-S."/>
            <person name="Seo M.-J."/>
        </authorList>
    </citation>
    <scope>NUCLEOTIDE SEQUENCE</scope>
    <source>
        <strain evidence="2">MBLB1832</strain>
    </source>
</reference>
<accession>A0AA96LRV6</accession>
<dbReference type="KEGG" id="proo:MJB10_08375"/>
<protein>
    <submittedName>
        <fullName evidence="2">Uncharacterized protein</fullName>
    </submittedName>
</protein>
<keyword evidence="1" id="KW-0812">Transmembrane</keyword>
<keyword evidence="1" id="KW-1133">Transmembrane helix</keyword>
<feature type="transmembrane region" description="Helical" evidence="1">
    <location>
        <begin position="31"/>
        <end position="52"/>
    </location>
</feature>
<evidence type="ECO:0000256" key="1">
    <source>
        <dbReference type="SAM" id="Phobius"/>
    </source>
</evidence>
<keyword evidence="3" id="KW-1185">Reference proteome</keyword>
<sequence length="77" mass="8513">MTIQLIILSILIIAGIKEVRVIKKQKKRTETLVVGSSYTVALIFAMLSLFQVKIPNPVEGIKIAFKPVSAIMDAMLK</sequence>
<dbReference type="EMBL" id="CP130319">
    <property type="protein sequence ID" value="WNR46094.1"/>
    <property type="molecule type" value="Genomic_DNA"/>
</dbReference>
<organism evidence="2 3">
    <name type="scientific">Paenibacillus roseopurpureus</name>
    <dbReference type="NCBI Taxonomy" id="2918901"/>
    <lineage>
        <taxon>Bacteria</taxon>
        <taxon>Bacillati</taxon>
        <taxon>Bacillota</taxon>
        <taxon>Bacilli</taxon>
        <taxon>Bacillales</taxon>
        <taxon>Paenibacillaceae</taxon>
        <taxon>Paenibacillus</taxon>
    </lineage>
</organism>
<gene>
    <name evidence="2" type="ORF">MJB10_08375</name>
</gene>
<dbReference type="AlphaFoldDB" id="A0AA96LRV6"/>
<keyword evidence="1" id="KW-0472">Membrane</keyword>
<name>A0AA96LRV6_9BACL</name>
<evidence type="ECO:0000313" key="2">
    <source>
        <dbReference type="EMBL" id="WNR46094.1"/>
    </source>
</evidence>
<evidence type="ECO:0000313" key="3">
    <source>
        <dbReference type="Proteomes" id="UP001304650"/>
    </source>
</evidence>
<dbReference type="Proteomes" id="UP001304650">
    <property type="component" value="Chromosome"/>
</dbReference>